<feature type="non-terminal residue" evidence="1">
    <location>
        <position position="1"/>
    </location>
</feature>
<organism evidence="1">
    <name type="scientific">Trepomonas sp. PC1</name>
    <dbReference type="NCBI Taxonomy" id="1076344"/>
    <lineage>
        <taxon>Eukaryota</taxon>
        <taxon>Metamonada</taxon>
        <taxon>Diplomonadida</taxon>
        <taxon>Hexamitidae</taxon>
        <taxon>Hexamitinae</taxon>
        <taxon>Trepomonas</taxon>
    </lineage>
</organism>
<protein>
    <submittedName>
        <fullName evidence="1">Uncharacterized protein</fullName>
    </submittedName>
</protein>
<evidence type="ECO:0000313" key="1">
    <source>
        <dbReference type="EMBL" id="JAP90069.1"/>
    </source>
</evidence>
<dbReference type="AlphaFoldDB" id="A0A146K3G6"/>
<name>A0A146K3G6_9EUKA</name>
<sequence length="622" mass="73258">LSDNELVPYKIENKEHLNEHLQELHNLISKNVLQFMIANDYSEQSFKHLNTSIQACYRALCVLTGCFDIVPAYAGPGCALAEHAYTTLQACDTIFQKLGVHRQSSRDPEQPITHSLADEYHLDGLSVLFKQQFPFLVMPMNMLDYTENQQDKLNHELSHELSMFILCQEKQLHTQINIENNIVFYKTPLFCVELMFYSFKPNNDLYQDRAELKFQYLNLHQLKRKIKVNELINLINQLGDQLYLKNHFKQNILISIQKYYEYLYIEQSLPEPIKTANANIFQRCLQKDIKVSCKDFQHQKMDICAAVVAKRPLQNSIQATKLKERITDELFEQLIDFKFDTVKNDQQVQLNLQTQTKNPNAHILLLCIDFDNYCYKVVGGEQRIQFDELNAYLEQINFDIVIQNNFNVLQNLRYKQVRNKLKVELSESNFFVVLENELKFEFYHKKVDQSERFLQILGKDELNLDNLLKTERLFLKSLQFSNINFIKSGFQIQFTPFVALRFTASYNSIVLQLNQDIIEFESQAVTFQEVSQEIQNNVDLINQKLQNWKIVILEKEIVFQNQKTAFSNYLQAIQLINIYKPFKMVEKMETKMVSTGELHAKSVKCQFGYLVQIFYQQTKLIE</sequence>
<reference evidence="1" key="1">
    <citation type="submission" date="2015-07" db="EMBL/GenBank/DDBJ databases">
        <title>Adaptation to a free-living lifestyle via gene acquisitions in the diplomonad Trepomonas sp. PC1.</title>
        <authorList>
            <person name="Xu F."/>
            <person name="Jerlstrom-Hultqvist J."/>
            <person name="Kolisko M."/>
            <person name="Simpson A.G.B."/>
            <person name="Roger A.J."/>
            <person name="Svard S.G."/>
            <person name="Andersson J.O."/>
        </authorList>
    </citation>
    <scope>NUCLEOTIDE SEQUENCE</scope>
    <source>
        <strain evidence="1">PC1</strain>
    </source>
</reference>
<feature type="non-terminal residue" evidence="1">
    <location>
        <position position="622"/>
    </location>
</feature>
<accession>A0A146K3G6</accession>
<dbReference type="EMBL" id="GDID01006537">
    <property type="protein sequence ID" value="JAP90069.1"/>
    <property type="molecule type" value="Transcribed_RNA"/>
</dbReference>
<gene>
    <name evidence="1" type="ORF">TPC1_30436</name>
</gene>
<proteinExistence type="predicted"/>